<evidence type="ECO:0000313" key="4">
    <source>
        <dbReference type="Proteomes" id="UP000054549"/>
    </source>
</evidence>
<dbReference type="AlphaFoldDB" id="A0A0C2X5B0"/>
<organism evidence="3 4">
    <name type="scientific">Amanita muscaria (strain Koide BX008)</name>
    <dbReference type="NCBI Taxonomy" id="946122"/>
    <lineage>
        <taxon>Eukaryota</taxon>
        <taxon>Fungi</taxon>
        <taxon>Dikarya</taxon>
        <taxon>Basidiomycota</taxon>
        <taxon>Agaricomycotina</taxon>
        <taxon>Agaricomycetes</taxon>
        <taxon>Agaricomycetidae</taxon>
        <taxon>Agaricales</taxon>
        <taxon>Pluteineae</taxon>
        <taxon>Amanitaceae</taxon>
        <taxon>Amanita</taxon>
    </lineage>
</organism>
<keyword evidence="2" id="KW-0732">Signal</keyword>
<evidence type="ECO:0008006" key="5">
    <source>
        <dbReference type="Google" id="ProtNLM"/>
    </source>
</evidence>
<dbReference type="Proteomes" id="UP000054549">
    <property type="component" value="Unassembled WGS sequence"/>
</dbReference>
<feature type="chain" id="PRO_5002158438" description="Proline-rich protein" evidence="2">
    <location>
        <begin position="19"/>
        <end position="319"/>
    </location>
</feature>
<sequence>MFKFSFVLLSLIAATASGAPLEKRIAQTISASTAKWEQACLAAGGGQQCNPQSVASFTTLLAAAGPCDQQDQADKMIDLAKTLQNNGQVIALTQIFAQQPRNTPTSLSVPYCQKAPRNAELDGLFQCQFAGANPKVFVGGVAVGGQGTIPFGHNAPLSPPGSCPANPNGPVPDGQQLVDITQNPGTGSQTGPNMTTPTPAPSPPAPSPPSPSPSPSSNTDSSSGDFHLQNGKDAQKLNAEFATLTANSPCTDGENACVGSSFAQCVGGKFVTTPCAGGLMCAALPLVNKPGTSITCTTQADANARIAATDIGRGWPRDG</sequence>
<reference evidence="3 4" key="1">
    <citation type="submission" date="2014-04" db="EMBL/GenBank/DDBJ databases">
        <title>Evolutionary Origins and Diversification of the Mycorrhizal Mutualists.</title>
        <authorList>
            <consortium name="DOE Joint Genome Institute"/>
            <consortium name="Mycorrhizal Genomics Consortium"/>
            <person name="Kohler A."/>
            <person name="Kuo A."/>
            <person name="Nagy L.G."/>
            <person name="Floudas D."/>
            <person name="Copeland A."/>
            <person name="Barry K.W."/>
            <person name="Cichocki N."/>
            <person name="Veneault-Fourrey C."/>
            <person name="LaButti K."/>
            <person name="Lindquist E.A."/>
            <person name="Lipzen A."/>
            <person name="Lundell T."/>
            <person name="Morin E."/>
            <person name="Murat C."/>
            <person name="Riley R."/>
            <person name="Ohm R."/>
            <person name="Sun H."/>
            <person name="Tunlid A."/>
            <person name="Henrissat B."/>
            <person name="Grigoriev I.V."/>
            <person name="Hibbett D.S."/>
            <person name="Martin F."/>
        </authorList>
    </citation>
    <scope>NUCLEOTIDE SEQUENCE [LARGE SCALE GENOMIC DNA]</scope>
    <source>
        <strain evidence="3 4">Koide BX008</strain>
    </source>
</reference>
<feature type="compositionally biased region" description="Pro residues" evidence="1">
    <location>
        <begin position="198"/>
        <end position="214"/>
    </location>
</feature>
<dbReference type="HOGENOM" id="CLU_038844_0_0_1"/>
<name>A0A0C2X5B0_AMAMK</name>
<dbReference type="InParanoid" id="A0A0C2X5B0"/>
<protein>
    <recommendedName>
        <fullName evidence="5">Proline-rich protein</fullName>
    </recommendedName>
</protein>
<accession>A0A0C2X5B0</accession>
<dbReference type="EMBL" id="KN818226">
    <property type="protein sequence ID" value="KIL69457.1"/>
    <property type="molecule type" value="Genomic_DNA"/>
</dbReference>
<feature type="signal peptide" evidence="2">
    <location>
        <begin position="1"/>
        <end position="18"/>
    </location>
</feature>
<evidence type="ECO:0000256" key="2">
    <source>
        <dbReference type="SAM" id="SignalP"/>
    </source>
</evidence>
<feature type="region of interest" description="Disordered" evidence="1">
    <location>
        <begin position="152"/>
        <end position="229"/>
    </location>
</feature>
<evidence type="ECO:0000256" key="1">
    <source>
        <dbReference type="SAM" id="MobiDB-lite"/>
    </source>
</evidence>
<dbReference type="OrthoDB" id="2362516at2759"/>
<keyword evidence="4" id="KW-1185">Reference proteome</keyword>
<proteinExistence type="predicted"/>
<feature type="compositionally biased region" description="Polar residues" evidence="1">
    <location>
        <begin position="178"/>
        <end position="194"/>
    </location>
</feature>
<evidence type="ECO:0000313" key="3">
    <source>
        <dbReference type="EMBL" id="KIL69457.1"/>
    </source>
</evidence>
<feature type="compositionally biased region" description="Pro residues" evidence="1">
    <location>
        <begin position="157"/>
        <end position="170"/>
    </location>
</feature>
<gene>
    <name evidence="3" type="ORF">M378DRAFT_786341</name>
</gene>